<dbReference type="EMBL" id="KK119822">
    <property type="protein sequence ID" value="KFM76837.1"/>
    <property type="molecule type" value="Genomic_DNA"/>
</dbReference>
<reference evidence="2 3" key="1">
    <citation type="submission" date="2013-11" db="EMBL/GenBank/DDBJ databases">
        <title>Genome sequencing of Stegodyphus mimosarum.</title>
        <authorList>
            <person name="Bechsgaard J."/>
        </authorList>
    </citation>
    <scope>NUCLEOTIDE SEQUENCE [LARGE SCALE GENOMIC DNA]</scope>
</reference>
<dbReference type="SUPFAM" id="SSF51197">
    <property type="entry name" value="Clavaminate synthase-like"/>
    <property type="match status" value="1"/>
</dbReference>
<keyword evidence="2" id="KW-0808">Transferase</keyword>
<name>A0A087UHJ8_STEMI</name>
<dbReference type="InterPro" id="IPR003347">
    <property type="entry name" value="JmjC_dom"/>
</dbReference>
<organism evidence="2 3">
    <name type="scientific">Stegodyphus mimosarum</name>
    <name type="common">African social velvet spider</name>
    <dbReference type="NCBI Taxonomy" id="407821"/>
    <lineage>
        <taxon>Eukaryota</taxon>
        <taxon>Metazoa</taxon>
        <taxon>Ecdysozoa</taxon>
        <taxon>Arthropoda</taxon>
        <taxon>Chelicerata</taxon>
        <taxon>Arachnida</taxon>
        <taxon>Araneae</taxon>
        <taxon>Araneomorphae</taxon>
        <taxon>Entelegynae</taxon>
        <taxon>Eresoidea</taxon>
        <taxon>Eresidae</taxon>
        <taxon>Stegodyphus</taxon>
    </lineage>
</organism>
<dbReference type="InterPro" id="IPR041667">
    <property type="entry name" value="Cupin_8"/>
</dbReference>
<accession>A0A087UHJ8</accession>
<evidence type="ECO:0000259" key="1">
    <source>
        <dbReference type="PROSITE" id="PS51184"/>
    </source>
</evidence>
<dbReference type="InterPro" id="IPR014710">
    <property type="entry name" value="RmlC-like_jellyroll"/>
</dbReference>
<dbReference type="PANTHER" id="PTHR12461">
    <property type="entry name" value="HYPOXIA-INDUCIBLE FACTOR 1 ALPHA INHIBITOR-RELATED"/>
    <property type="match status" value="1"/>
</dbReference>
<dbReference type="AlphaFoldDB" id="A0A087UHJ8"/>
<sequence length="64" mass="7462">VIGEKYIRLYPKEATDFLYPRINSWLSNTSQVDVDNPDLEAFPLFPKAPYLECILREGDLLYIP</sequence>
<dbReference type="PROSITE" id="PS51184">
    <property type="entry name" value="JMJC"/>
    <property type="match status" value="1"/>
</dbReference>
<dbReference type="GO" id="GO:0032259">
    <property type="term" value="P:methylation"/>
    <property type="evidence" value="ECO:0007669"/>
    <property type="project" value="UniProtKB-KW"/>
</dbReference>
<feature type="non-terminal residue" evidence="2">
    <location>
        <position position="1"/>
    </location>
</feature>
<proteinExistence type="predicted"/>
<keyword evidence="2" id="KW-0489">Methyltransferase</keyword>
<protein>
    <submittedName>
        <fullName evidence="2">Lysine-specific demethylase 8</fullName>
    </submittedName>
</protein>
<dbReference type="STRING" id="407821.A0A087UHJ8"/>
<feature type="non-terminal residue" evidence="2">
    <location>
        <position position="64"/>
    </location>
</feature>
<dbReference type="OrthoDB" id="47172at2759"/>
<dbReference type="PANTHER" id="PTHR12461:SF105">
    <property type="entry name" value="HYPOXIA-INDUCIBLE FACTOR 1-ALPHA INHIBITOR"/>
    <property type="match status" value="1"/>
</dbReference>
<dbReference type="Proteomes" id="UP000054359">
    <property type="component" value="Unassembled WGS sequence"/>
</dbReference>
<dbReference type="Gene3D" id="2.60.120.10">
    <property type="entry name" value="Jelly Rolls"/>
    <property type="match status" value="1"/>
</dbReference>
<evidence type="ECO:0000313" key="2">
    <source>
        <dbReference type="EMBL" id="KFM76837.1"/>
    </source>
</evidence>
<dbReference type="GO" id="GO:0008168">
    <property type="term" value="F:methyltransferase activity"/>
    <property type="evidence" value="ECO:0007669"/>
    <property type="project" value="UniProtKB-KW"/>
</dbReference>
<gene>
    <name evidence="2" type="ORF">X975_19814</name>
</gene>
<keyword evidence="3" id="KW-1185">Reference proteome</keyword>
<feature type="domain" description="JmjC" evidence="1">
    <location>
        <begin position="1"/>
        <end position="64"/>
    </location>
</feature>
<dbReference type="Pfam" id="PF13621">
    <property type="entry name" value="Cupin_8"/>
    <property type="match status" value="1"/>
</dbReference>
<evidence type="ECO:0000313" key="3">
    <source>
        <dbReference type="Proteomes" id="UP000054359"/>
    </source>
</evidence>